<proteinExistence type="predicted"/>
<evidence type="ECO:0000313" key="3">
    <source>
        <dbReference type="EMBL" id="MSU92313.1"/>
    </source>
</evidence>
<feature type="domain" description="SH3b" evidence="2">
    <location>
        <begin position="22"/>
        <end position="85"/>
    </location>
</feature>
<protein>
    <submittedName>
        <fullName evidence="3">DUF1236 domain-containing protein</fullName>
    </submittedName>
</protein>
<evidence type="ECO:0000313" key="4">
    <source>
        <dbReference type="Proteomes" id="UP000474957"/>
    </source>
</evidence>
<dbReference type="EMBL" id="WIND01000074">
    <property type="protein sequence ID" value="MSU92313.1"/>
    <property type="molecule type" value="Genomic_DNA"/>
</dbReference>
<comment type="caution">
    <text evidence="3">The sequence shown here is derived from an EMBL/GenBank/DDBJ whole genome shotgun (WGS) entry which is preliminary data.</text>
</comment>
<feature type="signal peptide" evidence="1">
    <location>
        <begin position="1"/>
        <end position="22"/>
    </location>
</feature>
<dbReference type="Proteomes" id="UP000474957">
    <property type="component" value="Unassembled WGS sequence"/>
</dbReference>
<accession>A0A6L5Z6Y7</accession>
<reference evidence="3 4" key="1">
    <citation type="submission" date="2019-10" db="EMBL/GenBank/DDBJ databases">
        <title>Cognatihalovulum marinum gen. nov. sp. nov., a new member of the family Rhodobacteraceae isolated from deep seawater of the Northwest Indian Ocean.</title>
        <authorList>
            <person name="Ruan C."/>
            <person name="Wang J."/>
            <person name="Zheng X."/>
            <person name="Song L."/>
            <person name="Zhu Y."/>
            <person name="Huang Y."/>
            <person name="Lu Z."/>
            <person name="Du W."/>
            <person name="Huang L."/>
            <person name="Dai X."/>
        </authorList>
    </citation>
    <scope>NUCLEOTIDE SEQUENCE [LARGE SCALE GENOMIC DNA]</scope>
    <source>
        <strain evidence="3 4">2CG4</strain>
    </source>
</reference>
<keyword evidence="1" id="KW-0732">Signal</keyword>
<evidence type="ECO:0000256" key="1">
    <source>
        <dbReference type="SAM" id="SignalP"/>
    </source>
</evidence>
<dbReference type="RefSeq" id="WP_154449812.1">
    <property type="nucleotide sequence ID" value="NZ_WIND01000074.1"/>
</dbReference>
<keyword evidence="4" id="KW-1185">Reference proteome</keyword>
<dbReference type="Pfam" id="PF06823">
    <property type="entry name" value="DUF1236"/>
    <property type="match status" value="1"/>
</dbReference>
<gene>
    <name evidence="3" type="ORF">GE300_22550</name>
</gene>
<name>A0A6L5Z6Y7_9RHOB</name>
<dbReference type="InterPro" id="IPR009642">
    <property type="entry name" value="DUF1236"/>
</dbReference>
<feature type="chain" id="PRO_5026730600" evidence="1">
    <location>
        <begin position="23"/>
        <end position="208"/>
    </location>
</feature>
<dbReference type="AlphaFoldDB" id="A0A6L5Z6Y7"/>
<evidence type="ECO:0000259" key="2">
    <source>
        <dbReference type="SMART" id="SM00287"/>
    </source>
</evidence>
<dbReference type="Gene3D" id="2.30.30.40">
    <property type="entry name" value="SH3 Domains"/>
    <property type="match status" value="1"/>
</dbReference>
<dbReference type="SMART" id="SM00287">
    <property type="entry name" value="SH3b"/>
    <property type="match status" value="1"/>
</dbReference>
<dbReference type="Pfam" id="PF08239">
    <property type="entry name" value="SH3_3"/>
    <property type="match status" value="1"/>
</dbReference>
<organism evidence="3 4">
    <name type="scientific">Halovulum marinum</name>
    <dbReference type="NCBI Taxonomy" id="2662447"/>
    <lineage>
        <taxon>Bacteria</taxon>
        <taxon>Pseudomonadati</taxon>
        <taxon>Pseudomonadota</taxon>
        <taxon>Alphaproteobacteria</taxon>
        <taxon>Rhodobacterales</taxon>
        <taxon>Paracoccaceae</taxon>
        <taxon>Halovulum</taxon>
    </lineage>
</organism>
<sequence>MLKHVTYPLAAAAILAAGSAMAETQASATTDLNLRAGPGVGYPVIGVIGGQESVLVDGCLDPAQWCKVNHEGQEGWAYGAYLTAPLGGTRTPLVEAVDMLDIRTVTFVETPDVATVTVEPVGVIETPPEIVSITPVERIGTLPDDTITYVRSNPVDPIYLEGEVVVGAAIPQTVTIYDVPQSEYRYVNVNGQYVLVEPEGRRVVYIAR</sequence>
<dbReference type="InterPro" id="IPR003646">
    <property type="entry name" value="SH3-like_bac-type"/>
</dbReference>